<name>A0A7C2WJT3_9BACT</name>
<feature type="domain" description="ABC transporter" evidence="10">
    <location>
        <begin position="25"/>
        <end position="256"/>
    </location>
</feature>
<dbReference type="FunFam" id="3.40.50.300:FF:000589">
    <property type="entry name" value="ABC transporter, ATP-binding subunit"/>
    <property type="match status" value="1"/>
</dbReference>
<evidence type="ECO:0000256" key="5">
    <source>
        <dbReference type="ARBA" id="ARBA00022741"/>
    </source>
</evidence>
<comment type="caution">
    <text evidence="11">The sequence shown here is derived from an EMBL/GenBank/DDBJ whole genome shotgun (WGS) entry which is preliminary data.</text>
</comment>
<evidence type="ECO:0000313" key="11">
    <source>
        <dbReference type="EMBL" id="HEX71064.1"/>
    </source>
</evidence>
<keyword evidence="7" id="KW-1278">Translocase</keyword>
<dbReference type="AlphaFoldDB" id="A0A7C2WJT3"/>
<dbReference type="InterPro" id="IPR017871">
    <property type="entry name" value="ABC_transporter-like_CS"/>
</dbReference>
<dbReference type="Pfam" id="PF00005">
    <property type="entry name" value="ABC_tran"/>
    <property type="match status" value="1"/>
</dbReference>
<dbReference type="InterPro" id="IPR025302">
    <property type="entry name" value="DrrA1/2-like_C"/>
</dbReference>
<evidence type="ECO:0000256" key="9">
    <source>
        <dbReference type="ARBA" id="ARBA00049985"/>
    </source>
</evidence>
<dbReference type="GO" id="GO:1900753">
    <property type="term" value="P:doxorubicin transport"/>
    <property type="evidence" value="ECO:0007669"/>
    <property type="project" value="InterPro"/>
</dbReference>
<keyword evidence="2" id="KW-0813">Transport</keyword>
<keyword evidence="4" id="KW-1003">Cell membrane</keyword>
<dbReference type="GO" id="GO:0005524">
    <property type="term" value="F:ATP binding"/>
    <property type="evidence" value="ECO:0007669"/>
    <property type="project" value="UniProtKB-KW"/>
</dbReference>
<evidence type="ECO:0000256" key="7">
    <source>
        <dbReference type="ARBA" id="ARBA00022967"/>
    </source>
</evidence>
<dbReference type="GO" id="GO:0043215">
    <property type="term" value="P:daunorubicin transport"/>
    <property type="evidence" value="ECO:0007669"/>
    <property type="project" value="InterPro"/>
</dbReference>
<reference evidence="11" key="1">
    <citation type="journal article" date="2020" name="mSystems">
        <title>Genome- and Community-Level Interaction Insights into Carbon Utilization and Element Cycling Functions of Hydrothermarchaeota in Hydrothermal Sediment.</title>
        <authorList>
            <person name="Zhou Z."/>
            <person name="Liu Y."/>
            <person name="Xu W."/>
            <person name="Pan J."/>
            <person name="Luo Z.H."/>
            <person name="Li M."/>
        </authorList>
    </citation>
    <scope>NUCLEOTIDE SEQUENCE [LARGE SCALE GENOMIC DNA]</scope>
    <source>
        <strain evidence="11">SpSt-192</strain>
    </source>
</reference>
<keyword evidence="8" id="KW-0472">Membrane</keyword>
<dbReference type="PROSITE" id="PS50893">
    <property type="entry name" value="ABC_TRANSPORTER_2"/>
    <property type="match status" value="1"/>
</dbReference>
<evidence type="ECO:0000256" key="4">
    <source>
        <dbReference type="ARBA" id="ARBA00022475"/>
    </source>
</evidence>
<dbReference type="InterPro" id="IPR003439">
    <property type="entry name" value="ABC_transporter-like_ATP-bd"/>
</dbReference>
<dbReference type="SMART" id="SM00382">
    <property type="entry name" value="AAA"/>
    <property type="match status" value="1"/>
</dbReference>
<protein>
    <submittedName>
        <fullName evidence="11">ATP-binding cassette domain-containing protein</fullName>
    </submittedName>
</protein>
<dbReference type="NCBIfam" id="TIGR01188">
    <property type="entry name" value="drrA"/>
    <property type="match status" value="1"/>
</dbReference>
<comment type="similarity">
    <text evidence="9">Belongs to the ABC transporter superfamily. Drug exporter-1 (DrugE1) (TC 3.A.1.105) family.</text>
</comment>
<gene>
    <name evidence="11" type="ORF">ENP13_07450</name>
</gene>
<evidence type="ECO:0000256" key="3">
    <source>
        <dbReference type="ARBA" id="ARBA00022458"/>
    </source>
</evidence>
<dbReference type="GO" id="GO:0005886">
    <property type="term" value="C:plasma membrane"/>
    <property type="evidence" value="ECO:0007669"/>
    <property type="project" value="UniProtKB-SubCell"/>
</dbReference>
<evidence type="ECO:0000256" key="1">
    <source>
        <dbReference type="ARBA" id="ARBA00004413"/>
    </source>
</evidence>
<dbReference type="PROSITE" id="PS00211">
    <property type="entry name" value="ABC_TRANSPORTER_1"/>
    <property type="match status" value="1"/>
</dbReference>
<keyword evidence="6 11" id="KW-0067">ATP-binding</keyword>
<evidence type="ECO:0000256" key="2">
    <source>
        <dbReference type="ARBA" id="ARBA00022448"/>
    </source>
</evidence>
<dbReference type="SUPFAM" id="SSF52540">
    <property type="entry name" value="P-loop containing nucleoside triphosphate hydrolases"/>
    <property type="match status" value="1"/>
</dbReference>
<evidence type="ECO:0000256" key="8">
    <source>
        <dbReference type="ARBA" id="ARBA00023136"/>
    </source>
</evidence>
<sequence>MTVAVEATYGEPAIGTSSGNGVPIIAVRGLIKRFGEVEAVRGIDFEVSAGETFGFLGPNGAGKSTTIKMLCTLITPTAGSATVAGFDVITQRAAVRQNIGLVFQDTTLDDYLTAEENLRFHAELYAVPRAEVPGRLRAMLEMVGLWERRDSLVRTFSGGMKRRLEIARGLLHSPPVLFLDEPTTGLDPESRALLWADLERLRAEGSVTILLTTHYLEEADRLCDRLAIIDHGRVIVEGTPAGLKAELRGDRVTLEVEGDASQAVRALDGLPGVLEAVSNGSEVVARVSEGATAIPLLVTAFERAGAAVSSVTLSRPSLDDVYLHYTGHRYRGEGEPEEASLAAGAARRS</sequence>
<proteinExistence type="inferred from homology"/>
<dbReference type="InterPro" id="IPR027417">
    <property type="entry name" value="P-loop_NTPase"/>
</dbReference>
<dbReference type="PANTHER" id="PTHR43582">
    <property type="entry name" value="LINEARMYCIN RESISTANCE ATP-BINDING PROTEIN LNRL"/>
    <property type="match status" value="1"/>
</dbReference>
<dbReference type="GO" id="GO:0016887">
    <property type="term" value="F:ATP hydrolysis activity"/>
    <property type="evidence" value="ECO:0007669"/>
    <property type="project" value="InterPro"/>
</dbReference>
<organism evidence="11">
    <name type="scientific">Thermorudis sp</name>
    <dbReference type="NCBI Taxonomy" id="1969470"/>
    <lineage>
        <taxon>Bacteria</taxon>
        <taxon>Pseudomonadati</taxon>
        <taxon>Thermomicrobiota</taxon>
        <taxon>Thermomicrobia</taxon>
        <taxon>Thermomicrobia incertae sedis</taxon>
        <taxon>Thermorudis</taxon>
    </lineage>
</organism>
<evidence type="ECO:0000259" key="10">
    <source>
        <dbReference type="PROSITE" id="PS50893"/>
    </source>
</evidence>
<comment type="subcellular location">
    <subcellularLocation>
        <location evidence="1">Cell membrane</location>
        <topology evidence="1">Peripheral membrane protein</topology>
        <orientation evidence="1">Cytoplasmic side</orientation>
    </subcellularLocation>
</comment>
<dbReference type="InterPro" id="IPR003593">
    <property type="entry name" value="AAA+_ATPase"/>
</dbReference>
<dbReference type="InterPro" id="IPR005894">
    <property type="entry name" value="DrrA"/>
</dbReference>
<dbReference type="Gene3D" id="3.40.50.300">
    <property type="entry name" value="P-loop containing nucleotide triphosphate hydrolases"/>
    <property type="match status" value="1"/>
</dbReference>
<keyword evidence="5" id="KW-0547">Nucleotide-binding</keyword>
<keyword evidence="3" id="KW-0536">Nodulation</keyword>
<dbReference type="EMBL" id="DSID01000564">
    <property type="protein sequence ID" value="HEX71064.1"/>
    <property type="molecule type" value="Genomic_DNA"/>
</dbReference>
<dbReference type="Pfam" id="PF13732">
    <property type="entry name" value="DrrA1-3_C"/>
    <property type="match status" value="1"/>
</dbReference>
<evidence type="ECO:0000256" key="6">
    <source>
        <dbReference type="ARBA" id="ARBA00022840"/>
    </source>
</evidence>
<accession>A0A7C2WJT3</accession>
<dbReference type="PANTHER" id="PTHR43582:SF2">
    <property type="entry name" value="LINEARMYCIN RESISTANCE ATP-BINDING PROTEIN LNRL"/>
    <property type="match status" value="1"/>
</dbReference>